<keyword evidence="1" id="KW-0678">Repressor</keyword>
<dbReference type="Proteomes" id="UP000181917">
    <property type="component" value="Unassembled WGS sequence"/>
</dbReference>
<dbReference type="GO" id="GO:0000976">
    <property type="term" value="F:transcription cis-regulatory region binding"/>
    <property type="evidence" value="ECO:0007669"/>
    <property type="project" value="TreeGrafter"/>
</dbReference>
<keyword evidence="4" id="KW-0804">Transcription</keyword>
<dbReference type="Gene3D" id="1.10.260.40">
    <property type="entry name" value="lambda repressor-like DNA-binding domains"/>
    <property type="match status" value="1"/>
</dbReference>
<evidence type="ECO:0000259" key="6">
    <source>
        <dbReference type="PROSITE" id="PS50932"/>
    </source>
</evidence>
<dbReference type="PANTHER" id="PTHR30146:SF148">
    <property type="entry name" value="HTH-TYPE TRANSCRIPTIONAL REPRESSOR PURR-RELATED"/>
    <property type="match status" value="1"/>
</dbReference>
<feature type="compositionally biased region" description="Low complexity" evidence="5">
    <location>
        <begin position="22"/>
        <end position="33"/>
    </location>
</feature>
<evidence type="ECO:0000256" key="4">
    <source>
        <dbReference type="ARBA" id="ARBA00023163"/>
    </source>
</evidence>
<accession>A0A1H1BCE2</accession>
<organism evidence="7 8">
    <name type="scientific">Crystallibacter crystallopoietes</name>
    <dbReference type="NCBI Taxonomy" id="37928"/>
    <lineage>
        <taxon>Bacteria</taxon>
        <taxon>Bacillati</taxon>
        <taxon>Actinomycetota</taxon>
        <taxon>Actinomycetes</taxon>
        <taxon>Micrococcales</taxon>
        <taxon>Micrococcaceae</taxon>
        <taxon>Crystallibacter</taxon>
    </lineage>
</organism>
<dbReference type="Pfam" id="PF13377">
    <property type="entry name" value="Peripla_BP_3"/>
    <property type="match status" value="1"/>
</dbReference>
<dbReference type="STRING" id="37928.SAMN04489742_1344"/>
<dbReference type="InterPro" id="IPR000843">
    <property type="entry name" value="HTH_LacI"/>
</dbReference>
<gene>
    <name evidence="7" type="ORF">SAMN04489742_1344</name>
</gene>
<protein>
    <submittedName>
        <fullName evidence="7">Transcriptional regulator, LacI family</fullName>
    </submittedName>
</protein>
<keyword evidence="2" id="KW-0805">Transcription regulation</keyword>
<dbReference type="InterPro" id="IPR010982">
    <property type="entry name" value="Lambda_DNA-bd_dom_sf"/>
</dbReference>
<reference evidence="7 8" key="1">
    <citation type="submission" date="2016-10" db="EMBL/GenBank/DDBJ databases">
        <authorList>
            <person name="de Groot N.N."/>
        </authorList>
    </citation>
    <scope>NUCLEOTIDE SEQUENCE [LARGE SCALE GENOMIC DNA]</scope>
    <source>
        <strain evidence="7 8">DSM 20117</strain>
    </source>
</reference>
<proteinExistence type="predicted"/>
<evidence type="ECO:0000256" key="3">
    <source>
        <dbReference type="ARBA" id="ARBA00023125"/>
    </source>
</evidence>
<evidence type="ECO:0000313" key="7">
    <source>
        <dbReference type="EMBL" id="SDQ49644.1"/>
    </source>
</evidence>
<dbReference type="InterPro" id="IPR046335">
    <property type="entry name" value="LacI/GalR-like_sensor"/>
</dbReference>
<sequence>MTHTSRPRTPTPEAADATNLHPTTKTAPAAPTALPKPVRLYDIAKEAGVAASTVSRAFANPQRVNFQTLEHIHAVAARLGYRPSTLTDPAGGSERKTLDLLVQDIANPFYAGLVKGAVHQARAAGYTAILSDAEESADMERTHIKRMMDSVDGFIIAARWSSNAELLELNRKRPVVLFNREADGLSSVTTDHMDGSRQLIEHLVSLGHRRVVYLAGPRLAWSDTQRWQGLSRSAAAAGIELVRTGPFMPTVTQGAAAADVALASKPTAIVAFNDQLAIGVLKRLRQREVPVPQEVSVVGYDDAFGSDFCQPPLTCLSAPVEQAGRAAVDMLLDAINGRPQPRRLSLATPLQVRDSTGPAAR</sequence>
<dbReference type="GO" id="GO:0003700">
    <property type="term" value="F:DNA-binding transcription factor activity"/>
    <property type="evidence" value="ECO:0007669"/>
    <property type="project" value="TreeGrafter"/>
</dbReference>
<dbReference type="CDD" id="cd06267">
    <property type="entry name" value="PBP1_LacI_sugar_binding-like"/>
    <property type="match status" value="1"/>
</dbReference>
<dbReference type="AlphaFoldDB" id="A0A1H1BCE2"/>
<dbReference type="Pfam" id="PF00356">
    <property type="entry name" value="LacI"/>
    <property type="match status" value="1"/>
</dbReference>
<dbReference type="EMBL" id="FNKH01000002">
    <property type="protein sequence ID" value="SDQ49644.1"/>
    <property type="molecule type" value="Genomic_DNA"/>
</dbReference>
<dbReference type="InterPro" id="IPR028082">
    <property type="entry name" value="Peripla_BP_I"/>
</dbReference>
<dbReference type="PANTHER" id="PTHR30146">
    <property type="entry name" value="LACI-RELATED TRANSCRIPTIONAL REPRESSOR"/>
    <property type="match status" value="1"/>
</dbReference>
<dbReference type="Gene3D" id="3.40.50.2300">
    <property type="match status" value="2"/>
</dbReference>
<keyword evidence="8" id="KW-1185">Reference proteome</keyword>
<evidence type="ECO:0000256" key="2">
    <source>
        <dbReference type="ARBA" id="ARBA00023015"/>
    </source>
</evidence>
<evidence type="ECO:0000256" key="1">
    <source>
        <dbReference type="ARBA" id="ARBA00022491"/>
    </source>
</evidence>
<dbReference type="SUPFAM" id="SSF47413">
    <property type="entry name" value="lambda repressor-like DNA-binding domains"/>
    <property type="match status" value="1"/>
</dbReference>
<feature type="domain" description="HTH lacI-type" evidence="6">
    <location>
        <begin position="38"/>
        <end position="92"/>
    </location>
</feature>
<keyword evidence="3" id="KW-0238">DNA-binding</keyword>
<dbReference type="OrthoDB" id="3258243at2"/>
<dbReference type="PROSITE" id="PS50932">
    <property type="entry name" value="HTH_LACI_2"/>
    <property type="match status" value="1"/>
</dbReference>
<dbReference type="SUPFAM" id="SSF53822">
    <property type="entry name" value="Periplasmic binding protein-like I"/>
    <property type="match status" value="1"/>
</dbReference>
<name>A0A1H1BCE2_9MICC</name>
<dbReference type="CDD" id="cd01392">
    <property type="entry name" value="HTH_LacI"/>
    <property type="match status" value="1"/>
</dbReference>
<evidence type="ECO:0000313" key="8">
    <source>
        <dbReference type="Proteomes" id="UP000181917"/>
    </source>
</evidence>
<feature type="region of interest" description="Disordered" evidence="5">
    <location>
        <begin position="1"/>
        <end position="33"/>
    </location>
</feature>
<evidence type="ECO:0000256" key="5">
    <source>
        <dbReference type="SAM" id="MobiDB-lite"/>
    </source>
</evidence>
<dbReference type="SMART" id="SM00354">
    <property type="entry name" value="HTH_LACI"/>
    <property type="match status" value="1"/>
</dbReference>